<dbReference type="EMBL" id="JBGNYA010000001">
    <property type="protein sequence ID" value="MFA1611271.1"/>
    <property type="molecule type" value="Genomic_DNA"/>
</dbReference>
<proteinExistence type="predicted"/>
<dbReference type="InterPro" id="IPR017853">
    <property type="entry name" value="GH"/>
</dbReference>
<dbReference type="SUPFAM" id="SSF51445">
    <property type="entry name" value="(Trans)glycosidases"/>
    <property type="match status" value="1"/>
</dbReference>
<comment type="caution">
    <text evidence="2">The sequence shown here is derived from an EMBL/GenBank/DDBJ whole genome shotgun (WGS) entry which is preliminary data.</text>
</comment>
<dbReference type="Gene3D" id="3.20.20.80">
    <property type="entry name" value="Glycosidases"/>
    <property type="match status" value="1"/>
</dbReference>
<evidence type="ECO:0000313" key="2">
    <source>
        <dbReference type="EMBL" id="MFA1611271.1"/>
    </source>
</evidence>
<dbReference type="Pfam" id="PF14872">
    <property type="entry name" value="GHL5"/>
    <property type="match status" value="2"/>
</dbReference>
<dbReference type="AlphaFoldDB" id="A0ABD5MCI5"/>
<sequence>MAHPDPDPPRLLDRRTDDLLARHRRIEAAHEDRFAVAAELAAHLGGRVVGDETAAFGFWTPEIVERGVETVFLEILTPPCDLDPGRTERREVRFDRTRVPLARRGEYHWGAVAGIRPGTRDTLGSLYRLAYETDDGWETAPDPLASSLPFGAFGPAELYDRDRLDRDRTDRSYFASLGTDDERVATTVGDDGVPRIDAATNVLEVHPGTATEAGSLGGLADLFESIGRKRRAGDDLSPWERNFAGYDAVELLPIEPVTESRERHDFWIESDDPDGSGDATGAAESADPTAAESVTATVARPRIRNWGYDPVIAGFAAPNPALLASGRPDELVDFVAACHAGPRPVRVVFDVVLGHAEGRATELLPSRYFDGPGPYGKRLNYADPTVRAVLLELLRRKLRYGADGIRVDASHDVRRGGAAGGESAIDDAFLAAMRQIVVEVAGAEYRPWTIYEDARPCPDPDWPLTATFRGLLDQHPAAFQWSPVTFGDNTPGLSTYWARNWWRLREVADAGDRWLTGVATHDTVRRGTQLDPHGEAGRVPVNPRLGDDPRERHVRAYDNAAVSLLFHAFLPGVPLDFAHANVRAPWGFFRDTDDGGVGVVADEANALHWAVRPADFDDGRFFRRTKALGFESLSALRSFTDALSAAVDVAGADPAALSDVLARTDHPFEDCSADRIRTFATAWLNDLRDAAVLERWRDCQDGARTSFRLRVREFRRDRPWLRHSLADGDYFAYRHPADGTVLYYGYRAAPADAETEGLLFAGNMEGRPVTVTPRGIAELAADDGGSAVPPDGWEPALVPPGVALGDTDGSASLDNAEAVVWHRPR</sequence>
<accession>A0ABD5MCI5</accession>
<feature type="region of interest" description="Disordered" evidence="1">
    <location>
        <begin position="267"/>
        <end position="296"/>
    </location>
</feature>
<evidence type="ECO:0000256" key="1">
    <source>
        <dbReference type="SAM" id="MobiDB-lite"/>
    </source>
</evidence>
<dbReference type="Proteomes" id="UP001570511">
    <property type="component" value="Unassembled WGS sequence"/>
</dbReference>
<dbReference type="InterPro" id="IPR029457">
    <property type="entry name" value="GHL5"/>
</dbReference>
<dbReference type="RefSeq" id="WP_372389446.1">
    <property type="nucleotide sequence ID" value="NZ_JBGNYA010000001.1"/>
</dbReference>
<protein>
    <submittedName>
        <fullName evidence="2">Glucosylglycerol hydrolase</fullName>
    </submittedName>
</protein>
<reference evidence="2 3" key="1">
    <citation type="submission" date="2024-08" db="EMBL/GenBank/DDBJ databases">
        <title>Halobellus sp. MBLA0158 whole genome sequence.</title>
        <authorList>
            <person name="Hwang C.Y."/>
            <person name="Cho E.-S."/>
            <person name="Seo M.-J."/>
        </authorList>
    </citation>
    <scope>NUCLEOTIDE SEQUENCE [LARGE SCALE GENOMIC DNA]</scope>
    <source>
        <strain evidence="2 3">MBLA0158</strain>
    </source>
</reference>
<gene>
    <name evidence="2" type="primary">gghA</name>
    <name evidence="2" type="ORF">OS889_09685</name>
</gene>
<dbReference type="GO" id="GO:0016787">
    <property type="term" value="F:hydrolase activity"/>
    <property type="evidence" value="ECO:0007669"/>
    <property type="project" value="UniProtKB-KW"/>
</dbReference>
<organism evidence="2 3">
    <name type="scientific">Halobellus rubicundus</name>
    <dbReference type="NCBI Taxonomy" id="2996466"/>
    <lineage>
        <taxon>Archaea</taxon>
        <taxon>Methanobacteriati</taxon>
        <taxon>Methanobacteriota</taxon>
        <taxon>Stenosarchaea group</taxon>
        <taxon>Halobacteria</taxon>
        <taxon>Halobacteriales</taxon>
        <taxon>Haloferacaceae</taxon>
        <taxon>Halobellus</taxon>
    </lineage>
</organism>
<feature type="region of interest" description="Disordered" evidence="1">
    <location>
        <begin position="527"/>
        <end position="549"/>
    </location>
</feature>
<name>A0ABD5MCI5_9EURY</name>
<evidence type="ECO:0000313" key="3">
    <source>
        <dbReference type="Proteomes" id="UP001570511"/>
    </source>
</evidence>
<keyword evidence="3" id="KW-1185">Reference proteome</keyword>
<keyword evidence="2" id="KW-0378">Hydrolase</keyword>